<feature type="compositionally biased region" description="Basic residues" evidence="1">
    <location>
        <begin position="1"/>
        <end position="14"/>
    </location>
</feature>
<evidence type="ECO:0000313" key="3">
    <source>
        <dbReference type="Proteomes" id="UP000053257"/>
    </source>
</evidence>
<gene>
    <name evidence="2" type="ORF">PHLGIDRAFT_389570</name>
</gene>
<feature type="region of interest" description="Disordered" evidence="1">
    <location>
        <begin position="1"/>
        <end position="271"/>
    </location>
</feature>
<proteinExistence type="predicted"/>
<feature type="compositionally biased region" description="Low complexity" evidence="1">
    <location>
        <begin position="15"/>
        <end position="24"/>
    </location>
</feature>
<name>A0A0C3SBP9_PHLG1</name>
<feature type="compositionally biased region" description="Polar residues" evidence="1">
    <location>
        <begin position="70"/>
        <end position="99"/>
    </location>
</feature>
<feature type="compositionally biased region" description="Basic and acidic residues" evidence="1">
    <location>
        <begin position="162"/>
        <end position="179"/>
    </location>
</feature>
<dbReference type="HOGENOM" id="CLU_980432_0_0_1"/>
<evidence type="ECO:0000256" key="1">
    <source>
        <dbReference type="SAM" id="MobiDB-lite"/>
    </source>
</evidence>
<dbReference type="AlphaFoldDB" id="A0A0C3SBP9"/>
<accession>A0A0C3SBP9</accession>
<keyword evidence="3" id="KW-1185">Reference proteome</keyword>
<organism evidence="2 3">
    <name type="scientific">Phlebiopsis gigantea (strain 11061_1 CR5-6)</name>
    <name type="common">White-rot fungus</name>
    <name type="synonym">Peniophora gigantea</name>
    <dbReference type="NCBI Taxonomy" id="745531"/>
    <lineage>
        <taxon>Eukaryota</taxon>
        <taxon>Fungi</taxon>
        <taxon>Dikarya</taxon>
        <taxon>Basidiomycota</taxon>
        <taxon>Agaricomycotina</taxon>
        <taxon>Agaricomycetes</taxon>
        <taxon>Polyporales</taxon>
        <taxon>Phanerochaetaceae</taxon>
        <taxon>Phlebiopsis</taxon>
    </lineage>
</organism>
<feature type="compositionally biased region" description="Basic and acidic residues" evidence="1">
    <location>
        <begin position="237"/>
        <end position="252"/>
    </location>
</feature>
<protein>
    <submittedName>
        <fullName evidence="2">Uncharacterized protein</fullName>
    </submittedName>
</protein>
<reference evidence="2 3" key="1">
    <citation type="journal article" date="2014" name="PLoS Genet.">
        <title>Analysis of the Phlebiopsis gigantea genome, transcriptome and secretome provides insight into its pioneer colonization strategies of wood.</title>
        <authorList>
            <person name="Hori C."/>
            <person name="Ishida T."/>
            <person name="Igarashi K."/>
            <person name="Samejima M."/>
            <person name="Suzuki H."/>
            <person name="Master E."/>
            <person name="Ferreira P."/>
            <person name="Ruiz-Duenas F.J."/>
            <person name="Held B."/>
            <person name="Canessa P."/>
            <person name="Larrondo L.F."/>
            <person name="Schmoll M."/>
            <person name="Druzhinina I.S."/>
            <person name="Kubicek C.P."/>
            <person name="Gaskell J.A."/>
            <person name="Kersten P."/>
            <person name="St John F."/>
            <person name="Glasner J."/>
            <person name="Sabat G."/>
            <person name="Splinter BonDurant S."/>
            <person name="Syed K."/>
            <person name="Yadav J."/>
            <person name="Mgbeahuruike A.C."/>
            <person name="Kovalchuk A."/>
            <person name="Asiegbu F.O."/>
            <person name="Lackner G."/>
            <person name="Hoffmeister D."/>
            <person name="Rencoret J."/>
            <person name="Gutierrez A."/>
            <person name="Sun H."/>
            <person name="Lindquist E."/>
            <person name="Barry K."/>
            <person name="Riley R."/>
            <person name="Grigoriev I.V."/>
            <person name="Henrissat B."/>
            <person name="Kues U."/>
            <person name="Berka R.M."/>
            <person name="Martinez A.T."/>
            <person name="Covert S.F."/>
            <person name="Blanchette R.A."/>
            <person name="Cullen D."/>
        </authorList>
    </citation>
    <scope>NUCLEOTIDE SEQUENCE [LARGE SCALE GENOMIC DNA]</scope>
    <source>
        <strain evidence="2 3">11061_1 CR5-6</strain>
    </source>
</reference>
<feature type="compositionally biased region" description="Pro residues" evidence="1">
    <location>
        <begin position="148"/>
        <end position="160"/>
    </location>
</feature>
<dbReference type="Proteomes" id="UP000053257">
    <property type="component" value="Unassembled WGS sequence"/>
</dbReference>
<evidence type="ECO:0000313" key="2">
    <source>
        <dbReference type="EMBL" id="KIP08160.1"/>
    </source>
</evidence>
<dbReference type="EMBL" id="KN840484">
    <property type="protein sequence ID" value="KIP08160.1"/>
    <property type="molecule type" value="Genomic_DNA"/>
</dbReference>
<sequence>MHHARRSVRLKRSGSRSSSSAVKPAPRDLGKWALPQRPDNPPSASNASPPSLPVLGKWATPPPARPAVNGSASRQPSWNKWTRSGGSPQTSNSPASTPSKHGATKVPLRSSTASSRSQASRAEPGFGLSKWNVPPPPARPTSFLREAPPTPSSSRTPPPTHFRREPRPHADDGFRETRRPAIASGTPKPAESTNQPERQAREVYPPLVEVEDGSEPVVLDMRPIPESRVRKTSYISPHKDKSSSRTWGHSEDDAASSKGKEKEKERRKTRSLHLKKIQYGFSGL</sequence>
<feature type="compositionally biased region" description="Low complexity" evidence="1">
    <location>
        <begin position="109"/>
        <end position="122"/>
    </location>
</feature>